<organism evidence="8 9">
    <name type="scientific">Fluctibacter corallii</name>
    <dbReference type="NCBI Taxonomy" id="2984329"/>
    <lineage>
        <taxon>Bacteria</taxon>
        <taxon>Pseudomonadati</taxon>
        <taxon>Pseudomonadota</taxon>
        <taxon>Gammaproteobacteria</taxon>
        <taxon>Alteromonadales</taxon>
        <taxon>Alteromonadaceae</taxon>
        <taxon>Fluctibacter</taxon>
    </lineage>
</organism>
<comment type="similarity">
    <text evidence="2">Belongs to the Smp family.</text>
</comment>
<keyword evidence="9" id="KW-1185">Reference proteome</keyword>
<proteinExistence type="inferred from homology"/>
<evidence type="ECO:0000256" key="7">
    <source>
        <dbReference type="SAM" id="Phobius"/>
    </source>
</evidence>
<dbReference type="Pfam" id="PF10144">
    <property type="entry name" value="SMP_2"/>
    <property type="match status" value="1"/>
</dbReference>
<evidence type="ECO:0000313" key="8">
    <source>
        <dbReference type="EMBL" id="MCV2883240.1"/>
    </source>
</evidence>
<feature type="transmembrane region" description="Helical" evidence="7">
    <location>
        <begin position="45"/>
        <end position="64"/>
    </location>
</feature>
<dbReference type="EMBL" id="JAOWKX010000001">
    <property type="protein sequence ID" value="MCV2883240.1"/>
    <property type="molecule type" value="Genomic_DNA"/>
</dbReference>
<accession>A0ABT3A3I1</accession>
<comment type="caution">
    <text evidence="8">The sequence shown here is derived from an EMBL/GenBank/DDBJ whole genome shotgun (WGS) entry which is preliminary data.</text>
</comment>
<evidence type="ECO:0000256" key="1">
    <source>
        <dbReference type="ARBA" id="ARBA00004236"/>
    </source>
</evidence>
<feature type="transmembrane region" description="Helical" evidence="7">
    <location>
        <begin position="191"/>
        <end position="210"/>
    </location>
</feature>
<evidence type="ECO:0000256" key="2">
    <source>
        <dbReference type="ARBA" id="ARBA00005362"/>
    </source>
</evidence>
<reference evidence="8 9" key="1">
    <citation type="submission" date="2022-10" db="EMBL/GenBank/DDBJ databases">
        <title>Aestuariibacter sp. AA17 isolated from Montipora capitata coral fragment.</title>
        <authorList>
            <person name="Emsley S.A."/>
            <person name="Pfannmuller K.M."/>
            <person name="Loughran R.M."/>
            <person name="Shlafstein M."/>
            <person name="Papke E."/>
            <person name="Saw J.H."/>
            <person name="Ushijima B."/>
            <person name="Videau P."/>
        </authorList>
    </citation>
    <scope>NUCLEOTIDE SEQUENCE [LARGE SCALE GENOMIC DNA]</scope>
    <source>
        <strain evidence="8 9">AA17</strain>
    </source>
</reference>
<keyword evidence="4 7" id="KW-0812">Transmembrane</keyword>
<dbReference type="InterPro" id="IPR019305">
    <property type="entry name" value="Uncharacterised_Smp"/>
</dbReference>
<gene>
    <name evidence="8" type="ORF">OE749_00845</name>
</gene>
<comment type="subcellular location">
    <subcellularLocation>
        <location evidence="1">Cell membrane</location>
    </subcellularLocation>
</comment>
<keyword evidence="5 7" id="KW-1133">Transmembrane helix</keyword>
<keyword evidence="3" id="KW-1003">Cell membrane</keyword>
<dbReference type="RefSeq" id="WP_263710441.1">
    <property type="nucleotide sequence ID" value="NZ_JAOWKX010000001.1"/>
</dbReference>
<evidence type="ECO:0000256" key="5">
    <source>
        <dbReference type="ARBA" id="ARBA00022989"/>
    </source>
</evidence>
<name>A0ABT3A3I1_9ALTE</name>
<evidence type="ECO:0000256" key="3">
    <source>
        <dbReference type="ARBA" id="ARBA00022475"/>
    </source>
</evidence>
<sequence length="239" mass="27336">MQFTYCSHMNLVKRNTSVDTFEANRTFALATNDKQHSNYSIYKRLANLVLAVFTSVICINLWLLSQDTAQNWHDRQAGQLGRSLVQLSAQTLASDVANIEQDKIQGTLSYLIADHHVISATVHDAKGKVIATTHPALSMTKQLADSTKLPLVFIEEIIYDSNIVGYLRIQIDESTIMEYHDEYQRQLYEQVLVLMMLAGAMGILGARAFYKFRYRHIKMRAKKRPKHHLHQTAQQSLKL</sequence>
<evidence type="ECO:0000313" key="9">
    <source>
        <dbReference type="Proteomes" id="UP001652504"/>
    </source>
</evidence>
<evidence type="ECO:0000256" key="6">
    <source>
        <dbReference type="ARBA" id="ARBA00023136"/>
    </source>
</evidence>
<protein>
    <submittedName>
        <fullName evidence="8">AhpA/YtjB family protein</fullName>
    </submittedName>
</protein>
<keyword evidence="6 7" id="KW-0472">Membrane</keyword>
<evidence type="ECO:0000256" key="4">
    <source>
        <dbReference type="ARBA" id="ARBA00022692"/>
    </source>
</evidence>
<dbReference type="Proteomes" id="UP001652504">
    <property type="component" value="Unassembled WGS sequence"/>
</dbReference>